<evidence type="ECO:0000313" key="3">
    <source>
        <dbReference type="Proteomes" id="UP000004191"/>
    </source>
</evidence>
<dbReference type="eggNOG" id="COG1762">
    <property type="taxonomic scope" value="Bacteria"/>
</dbReference>
<comment type="caution">
    <text evidence="2">The sequence shown here is derived from an EMBL/GenBank/DDBJ whole genome shotgun (WGS) entry which is preliminary data.</text>
</comment>
<dbReference type="AlphaFoldDB" id="H3NQM7"/>
<accession>H3NQM7</accession>
<reference evidence="2 3" key="1">
    <citation type="submission" date="2012-01" db="EMBL/GenBank/DDBJ databases">
        <title>The Genome Sequence of Helcococcus kunzii ATCC 51366.</title>
        <authorList>
            <consortium name="The Broad Institute Genome Sequencing Platform"/>
            <person name="Earl A."/>
            <person name="Ward D."/>
            <person name="Feldgarden M."/>
            <person name="Gevers D."/>
            <person name="Huys G."/>
            <person name="Young S.K."/>
            <person name="Zeng Q."/>
            <person name="Gargeya S."/>
            <person name="Fitzgerald M."/>
            <person name="Haas B."/>
            <person name="Abouelleil A."/>
            <person name="Alvarado L."/>
            <person name="Arachchi H.M."/>
            <person name="Berlin A."/>
            <person name="Chapman S.B."/>
            <person name="Gearin G."/>
            <person name="Goldberg J."/>
            <person name="Griggs A."/>
            <person name="Gujja S."/>
            <person name="Hansen M."/>
            <person name="Heiman D."/>
            <person name="Howarth C."/>
            <person name="Larimer J."/>
            <person name="Lui A."/>
            <person name="MacDonald P.J.P."/>
            <person name="McCowen C."/>
            <person name="Montmayeur A."/>
            <person name="Murphy C."/>
            <person name="Neiman D."/>
            <person name="Pearson M."/>
            <person name="Priest M."/>
            <person name="Roberts A."/>
            <person name="Saif S."/>
            <person name="Shea T."/>
            <person name="Sisk P."/>
            <person name="Stolte C."/>
            <person name="Sykes S."/>
            <person name="Wortman J."/>
            <person name="Nusbaum C."/>
            <person name="Birren B."/>
        </authorList>
    </citation>
    <scope>NUCLEOTIDE SEQUENCE [LARGE SCALE GENOMIC DNA]</scope>
    <source>
        <strain evidence="2 3">ATCC 51366</strain>
    </source>
</reference>
<dbReference type="RefSeq" id="WP_005399153.1">
    <property type="nucleotide sequence ID" value="NZ_JH601088.1"/>
</dbReference>
<dbReference type="OrthoDB" id="370976at2"/>
<dbReference type="Gene3D" id="3.40.930.10">
    <property type="entry name" value="Mannitol-specific EII, Chain A"/>
    <property type="match status" value="1"/>
</dbReference>
<feature type="domain" description="PTS EIIA type-2" evidence="1">
    <location>
        <begin position="4"/>
        <end position="151"/>
    </location>
</feature>
<dbReference type="Proteomes" id="UP000004191">
    <property type="component" value="Unassembled WGS sequence"/>
</dbReference>
<organism evidence="2 3">
    <name type="scientific">Helcococcus kunzii ATCC 51366</name>
    <dbReference type="NCBI Taxonomy" id="883114"/>
    <lineage>
        <taxon>Bacteria</taxon>
        <taxon>Bacillati</taxon>
        <taxon>Bacillota</taxon>
        <taxon>Tissierellia</taxon>
        <taxon>Tissierellales</taxon>
        <taxon>Peptoniphilaceae</taxon>
        <taxon>Helcococcus</taxon>
    </lineage>
</organism>
<dbReference type="Pfam" id="PF00359">
    <property type="entry name" value="PTS_EIIA_2"/>
    <property type="match status" value="1"/>
</dbReference>
<proteinExistence type="predicted"/>
<dbReference type="PROSITE" id="PS51094">
    <property type="entry name" value="PTS_EIIA_TYPE_2"/>
    <property type="match status" value="1"/>
</dbReference>
<dbReference type="InterPro" id="IPR002178">
    <property type="entry name" value="PTS_EIIA_type-2_dom"/>
</dbReference>
<protein>
    <recommendedName>
        <fullName evidence="1">PTS EIIA type-2 domain-containing protein</fullName>
    </recommendedName>
</protein>
<dbReference type="HOGENOM" id="CLU_072531_6_0_9"/>
<dbReference type="CDD" id="cd00211">
    <property type="entry name" value="PTS_IIA_fru"/>
    <property type="match status" value="1"/>
</dbReference>
<dbReference type="InterPro" id="IPR051541">
    <property type="entry name" value="PTS_SugarTrans_NitroReg"/>
</dbReference>
<dbReference type="PANTHER" id="PTHR47738">
    <property type="entry name" value="PTS SYSTEM FRUCTOSE-LIKE EIIA COMPONENT-RELATED"/>
    <property type="match status" value="1"/>
</dbReference>
<dbReference type="PANTHER" id="PTHR47738:SF3">
    <property type="entry name" value="PHOSPHOTRANSFERASE SYSTEM MANNITOL_FRUCTOSE-SPECIFIC IIA DOMAIN CONTAINING PROTEIN"/>
    <property type="match status" value="1"/>
</dbReference>
<dbReference type="GeneID" id="96999580"/>
<keyword evidence="3" id="KW-1185">Reference proteome</keyword>
<dbReference type="EMBL" id="AGEI01000029">
    <property type="protein sequence ID" value="EHR32357.1"/>
    <property type="molecule type" value="Genomic_DNA"/>
</dbReference>
<dbReference type="SUPFAM" id="SSF55804">
    <property type="entry name" value="Phoshotransferase/anion transport protein"/>
    <property type="match status" value="1"/>
</dbReference>
<gene>
    <name evidence="2" type="ORF">HMPREF9709_01638</name>
</gene>
<evidence type="ECO:0000259" key="1">
    <source>
        <dbReference type="PROSITE" id="PS51094"/>
    </source>
</evidence>
<name>H3NQM7_9FIRM</name>
<sequence length="155" mass="17591">MENNYFDSNLVFTDFEADNYEEVLSKLSNILLKKGIVKEEYPEKIVEREHNYPTGLEVGEINVAVPHSDHIYVNEGKVAVAILKKPVMFNKMDDPSEEIPVSIVFMLVVAEPKAHLELLQKVFGAIQSQELLKQMLVIKDHQELTNLIKNNVIGG</sequence>
<dbReference type="STRING" id="883114.HMPREF9709_01638"/>
<dbReference type="InterPro" id="IPR016152">
    <property type="entry name" value="PTrfase/Anion_transptr"/>
</dbReference>
<evidence type="ECO:0000313" key="2">
    <source>
        <dbReference type="EMBL" id="EHR32357.1"/>
    </source>
</evidence>